<gene>
    <name evidence="2" type="ORF">DWQ67_08060</name>
</gene>
<evidence type="ECO:0000313" key="2">
    <source>
        <dbReference type="EMBL" id="RKW70426.1"/>
    </source>
</evidence>
<organism evidence="2 3">
    <name type="scientific">Galactobacter caseinivorans</name>
    <dbReference type="NCBI Taxonomy" id="2676123"/>
    <lineage>
        <taxon>Bacteria</taxon>
        <taxon>Bacillati</taxon>
        <taxon>Actinomycetota</taxon>
        <taxon>Actinomycetes</taxon>
        <taxon>Micrococcales</taxon>
        <taxon>Micrococcaceae</taxon>
        <taxon>Galactobacter</taxon>
    </lineage>
</organism>
<dbReference type="InterPro" id="IPR029058">
    <property type="entry name" value="AB_hydrolase_fold"/>
</dbReference>
<evidence type="ECO:0000259" key="1">
    <source>
        <dbReference type="Pfam" id="PF12697"/>
    </source>
</evidence>
<evidence type="ECO:0000313" key="3">
    <source>
        <dbReference type="Proteomes" id="UP000273119"/>
    </source>
</evidence>
<dbReference type="EMBL" id="QQXL01000004">
    <property type="protein sequence ID" value="RKW70426.1"/>
    <property type="molecule type" value="Genomic_DNA"/>
</dbReference>
<feature type="domain" description="AB hydrolase-1" evidence="1">
    <location>
        <begin position="67"/>
        <end position="302"/>
    </location>
</feature>
<dbReference type="PANTHER" id="PTHR43798">
    <property type="entry name" value="MONOACYLGLYCEROL LIPASE"/>
    <property type="match status" value="1"/>
</dbReference>
<keyword evidence="2" id="KW-0378">Hydrolase</keyword>
<dbReference type="AlphaFoldDB" id="A0A496PIV4"/>
<dbReference type="InterPro" id="IPR050266">
    <property type="entry name" value="AB_hydrolase_sf"/>
</dbReference>
<accession>A0A496PIV4</accession>
<reference evidence="2 3" key="1">
    <citation type="submission" date="2018-07" db="EMBL/GenBank/DDBJ databases">
        <title>Arthrobacter sp. nov., isolated from raw cow's milk with high bacterial count.</title>
        <authorList>
            <person name="Hahne J."/>
            <person name="Isele D."/>
            <person name="Lipski A."/>
        </authorList>
    </citation>
    <scope>NUCLEOTIDE SEQUENCE [LARGE SCALE GENOMIC DNA]</scope>
    <source>
        <strain evidence="2 3">JZ R-183</strain>
    </source>
</reference>
<dbReference type="InterPro" id="IPR000073">
    <property type="entry name" value="AB_hydrolase_1"/>
</dbReference>
<dbReference type="Proteomes" id="UP000273119">
    <property type="component" value="Unassembled WGS sequence"/>
</dbReference>
<keyword evidence="3" id="KW-1185">Reference proteome</keyword>
<dbReference type="GO" id="GO:0016787">
    <property type="term" value="F:hydrolase activity"/>
    <property type="evidence" value="ECO:0007669"/>
    <property type="project" value="UniProtKB-KW"/>
</dbReference>
<dbReference type="Gene3D" id="3.40.50.1820">
    <property type="entry name" value="alpha/beta hydrolase"/>
    <property type="match status" value="1"/>
</dbReference>
<comment type="caution">
    <text evidence="2">The sequence shown here is derived from an EMBL/GenBank/DDBJ whole genome shotgun (WGS) entry which is preliminary data.</text>
</comment>
<protein>
    <submittedName>
        <fullName evidence="2">Alpha/beta hydrolase</fullName>
    </submittedName>
</protein>
<dbReference type="RefSeq" id="WP_121485079.1">
    <property type="nucleotide sequence ID" value="NZ_QQXL01000004.1"/>
</dbReference>
<dbReference type="SUPFAM" id="SSF53474">
    <property type="entry name" value="alpha/beta-Hydrolases"/>
    <property type="match status" value="1"/>
</dbReference>
<dbReference type="GO" id="GO:0016020">
    <property type="term" value="C:membrane"/>
    <property type="evidence" value="ECO:0007669"/>
    <property type="project" value="TreeGrafter"/>
</dbReference>
<proteinExistence type="predicted"/>
<name>A0A496PIV4_9MICC</name>
<dbReference type="PANTHER" id="PTHR43798:SF33">
    <property type="entry name" value="HYDROLASE, PUTATIVE (AFU_ORTHOLOGUE AFUA_2G14860)-RELATED"/>
    <property type="match status" value="1"/>
</dbReference>
<dbReference type="Pfam" id="PF12697">
    <property type="entry name" value="Abhydrolase_6"/>
    <property type="match status" value="1"/>
</dbReference>
<sequence length="317" mass="33888">MKTFLRRAAKTLGVILGVLVLAIGATTVWHQTATANEAKNLPAYGQYVEVGGKRMNAVVAGSGPETIVLIPGFGTAAPALDFDPLIKKLSSKAHVIALEPFGFGLSDPTDQPRTAENIVKEMHQAVSQLGADKYTLMGHSIGGIYGLKWAQLFGNEMTAFIGIDSSVPTQSGMDTQFPTGLMAAARFTGVARIAAGLGEGLDKAVYSEELQQQMGVLANRNSLAPTYLDEMEHIAPNFREAKGKTFPKNLPVLLFARAGENPAQPDWIALHREQAASVERGEVVLLPGEHYLHHTHSPEIAERSLAFLGKLPAAGRA</sequence>